<protein>
    <submittedName>
        <fullName evidence="1">Uncharacterized protein</fullName>
    </submittedName>
</protein>
<reference evidence="1 2" key="1">
    <citation type="journal article" date="2019" name="Commun. Biol.">
        <title>The bagworm genome reveals a unique fibroin gene that provides high tensile strength.</title>
        <authorList>
            <person name="Kono N."/>
            <person name="Nakamura H."/>
            <person name="Ohtoshi R."/>
            <person name="Tomita M."/>
            <person name="Numata K."/>
            <person name="Arakawa K."/>
        </authorList>
    </citation>
    <scope>NUCLEOTIDE SEQUENCE [LARGE SCALE GENOMIC DNA]</scope>
</reference>
<dbReference type="Proteomes" id="UP000299102">
    <property type="component" value="Unassembled WGS sequence"/>
</dbReference>
<gene>
    <name evidence="1" type="ORF">EVAR_20886_1</name>
</gene>
<dbReference type="EMBL" id="BGZK01000233">
    <property type="protein sequence ID" value="GBP30434.1"/>
    <property type="molecule type" value="Genomic_DNA"/>
</dbReference>
<comment type="caution">
    <text evidence="1">The sequence shown here is derived from an EMBL/GenBank/DDBJ whole genome shotgun (WGS) entry which is preliminary data.</text>
</comment>
<evidence type="ECO:0000313" key="1">
    <source>
        <dbReference type="EMBL" id="GBP30434.1"/>
    </source>
</evidence>
<keyword evidence="2" id="KW-1185">Reference proteome</keyword>
<sequence>MSNPAYSLDLAPCDFFCLQKLRNQQFSSPEEVVEEYEKHVSEVNVGCRGVCSGGAAAPAGGGRGLKATPPNLTICTRIAHR</sequence>
<proteinExistence type="predicted"/>
<dbReference type="AlphaFoldDB" id="A0A4C1UXE5"/>
<organism evidence="1 2">
    <name type="scientific">Eumeta variegata</name>
    <name type="common">Bagworm moth</name>
    <name type="synonym">Eumeta japonica</name>
    <dbReference type="NCBI Taxonomy" id="151549"/>
    <lineage>
        <taxon>Eukaryota</taxon>
        <taxon>Metazoa</taxon>
        <taxon>Ecdysozoa</taxon>
        <taxon>Arthropoda</taxon>
        <taxon>Hexapoda</taxon>
        <taxon>Insecta</taxon>
        <taxon>Pterygota</taxon>
        <taxon>Neoptera</taxon>
        <taxon>Endopterygota</taxon>
        <taxon>Lepidoptera</taxon>
        <taxon>Glossata</taxon>
        <taxon>Ditrysia</taxon>
        <taxon>Tineoidea</taxon>
        <taxon>Psychidae</taxon>
        <taxon>Oiketicinae</taxon>
        <taxon>Eumeta</taxon>
    </lineage>
</organism>
<evidence type="ECO:0000313" key="2">
    <source>
        <dbReference type="Proteomes" id="UP000299102"/>
    </source>
</evidence>
<accession>A0A4C1UXE5</accession>
<name>A0A4C1UXE5_EUMVA</name>